<evidence type="ECO:0000313" key="10">
    <source>
        <dbReference type="Proteomes" id="UP000521872"/>
    </source>
</evidence>
<comment type="subcellular location">
    <subcellularLocation>
        <location evidence="1">Cell membrane</location>
        <topology evidence="1">Multi-pass membrane protein</topology>
    </subcellularLocation>
</comment>
<evidence type="ECO:0000256" key="3">
    <source>
        <dbReference type="ARBA" id="ARBA00022448"/>
    </source>
</evidence>
<name>A0A8H4R2E3_9AGAR</name>
<comment type="caution">
    <text evidence="9">The sequence shown here is derived from an EMBL/GenBank/DDBJ whole genome shotgun (WGS) entry which is preliminary data.</text>
</comment>
<keyword evidence="6 8" id="KW-1133">Transmembrane helix</keyword>
<keyword evidence="5 8" id="KW-0812">Transmembrane</keyword>
<dbReference type="InterPro" id="IPR051629">
    <property type="entry name" value="Sulfite_efflux_TDT"/>
</dbReference>
<protein>
    <recommendedName>
        <fullName evidence="11">C4-dicarboxylate transporter/malic acid transport protein</fullName>
    </recommendedName>
</protein>
<dbReference type="Proteomes" id="UP000521872">
    <property type="component" value="Unassembled WGS sequence"/>
</dbReference>
<feature type="transmembrane region" description="Helical" evidence="8">
    <location>
        <begin position="101"/>
        <end position="122"/>
    </location>
</feature>
<evidence type="ECO:0000256" key="2">
    <source>
        <dbReference type="ARBA" id="ARBA00008566"/>
    </source>
</evidence>
<dbReference type="PANTHER" id="PTHR31686">
    <property type="match status" value="1"/>
</dbReference>
<keyword evidence="10" id="KW-1185">Reference proteome</keyword>
<evidence type="ECO:0000256" key="8">
    <source>
        <dbReference type="SAM" id="Phobius"/>
    </source>
</evidence>
<feature type="transmembrane region" description="Helical" evidence="8">
    <location>
        <begin position="252"/>
        <end position="282"/>
    </location>
</feature>
<evidence type="ECO:0008006" key="11">
    <source>
        <dbReference type="Google" id="ProtNLM"/>
    </source>
</evidence>
<feature type="transmembrane region" description="Helical" evidence="8">
    <location>
        <begin position="66"/>
        <end position="89"/>
    </location>
</feature>
<dbReference type="InterPro" id="IPR004695">
    <property type="entry name" value="SLAC1/Mae1/Ssu1/TehA"/>
</dbReference>
<dbReference type="PANTHER" id="PTHR31686:SF1">
    <property type="entry name" value="SULFITE EFFLUX PUMP SSU1"/>
    <property type="match status" value="1"/>
</dbReference>
<keyword evidence="4" id="KW-1003">Cell membrane</keyword>
<evidence type="ECO:0000256" key="1">
    <source>
        <dbReference type="ARBA" id="ARBA00004651"/>
    </source>
</evidence>
<keyword evidence="7 8" id="KW-0472">Membrane</keyword>
<feature type="transmembrane region" description="Helical" evidence="8">
    <location>
        <begin position="171"/>
        <end position="193"/>
    </location>
</feature>
<gene>
    <name evidence="9" type="ORF">D9613_000668</name>
</gene>
<sequence length="392" mass="43385">MGTGSVSVLAANFHWGAFTTPLKVISLAFFLANLAFYTVILAMTIARYFLFPELWSKMLYDPGEGLFVGAFPIGSANLIDMGVILNQRWHFGGHGFLYTMWAFWWFILGVSYFTAFGMLYVLSSTRHHMISQTTAVWVLPIIPLIVLSATGGSLAQALIQQSTTLTLLTSAFSLVSFCVGMSITLMMLTLYLIRLILRGPPLPHVILASFIVMSPLGQGGSSLLVNGEALYRVLPLRAEGTFLLSEFAGQALYIGCFIGAWVLWSMGLTWIIISLSSILIVFRTTRIPFSLSCWGLVFPNGVFALCSVRLGIALDSPFFNYFGAIWSSERYFQLAIPFLTSLPVFVLLLWIGAFIPTVTHLWDTSIFTDHVTTNMLSQAERDVVDDGQAKRV</sequence>
<keyword evidence="3" id="KW-0813">Transport</keyword>
<evidence type="ECO:0000313" key="9">
    <source>
        <dbReference type="EMBL" id="KAF4620542.1"/>
    </source>
</evidence>
<evidence type="ECO:0000256" key="4">
    <source>
        <dbReference type="ARBA" id="ARBA00022475"/>
    </source>
</evidence>
<feature type="transmembrane region" description="Helical" evidence="8">
    <location>
        <begin position="294"/>
        <end position="314"/>
    </location>
</feature>
<dbReference type="EMBL" id="JAACJL010000015">
    <property type="protein sequence ID" value="KAF4620542.1"/>
    <property type="molecule type" value="Genomic_DNA"/>
</dbReference>
<dbReference type="GO" id="GO:0000319">
    <property type="term" value="F:sulfite transmembrane transporter activity"/>
    <property type="evidence" value="ECO:0007669"/>
    <property type="project" value="TreeGrafter"/>
</dbReference>
<evidence type="ECO:0000256" key="5">
    <source>
        <dbReference type="ARBA" id="ARBA00022692"/>
    </source>
</evidence>
<feature type="transmembrane region" description="Helical" evidence="8">
    <location>
        <begin position="24"/>
        <end position="45"/>
    </location>
</feature>
<feature type="transmembrane region" description="Helical" evidence="8">
    <location>
        <begin position="205"/>
        <end position="225"/>
    </location>
</feature>
<organism evidence="9 10">
    <name type="scientific">Agrocybe pediades</name>
    <dbReference type="NCBI Taxonomy" id="84607"/>
    <lineage>
        <taxon>Eukaryota</taxon>
        <taxon>Fungi</taxon>
        <taxon>Dikarya</taxon>
        <taxon>Basidiomycota</taxon>
        <taxon>Agaricomycotina</taxon>
        <taxon>Agaricomycetes</taxon>
        <taxon>Agaricomycetidae</taxon>
        <taxon>Agaricales</taxon>
        <taxon>Agaricineae</taxon>
        <taxon>Strophariaceae</taxon>
        <taxon>Agrocybe</taxon>
    </lineage>
</organism>
<evidence type="ECO:0000256" key="6">
    <source>
        <dbReference type="ARBA" id="ARBA00022989"/>
    </source>
</evidence>
<feature type="transmembrane region" description="Helical" evidence="8">
    <location>
        <begin position="334"/>
        <end position="355"/>
    </location>
</feature>
<reference evidence="9 10" key="1">
    <citation type="submission" date="2019-12" db="EMBL/GenBank/DDBJ databases">
        <authorList>
            <person name="Floudas D."/>
            <person name="Bentzer J."/>
            <person name="Ahren D."/>
            <person name="Johansson T."/>
            <person name="Persson P."/>
            <person name="Tunlid A."/>
        </authorList>
    </citation>
    <scope>NUCLEOTIDE SEQUENCE [LARGE SCALE GENOMIC DNA]</scope>
    <source>
        <strain evidence="9 10">CBS 102.39</strain>
    </source>
</reference>
<accession>A0A8H4R2E3</accession>
<feature type="transmembrane region" description="Helical" evidence="8">
    <location>
        <begin position="134"/>
        <end position="159"/>
    </location>
</feature>
<comment type="similarity">
    <text evidence="2">Belongs to the tellurite-resistance/dicarboxylate transporter (TDT) family.</text>
</comment>
<dbReference type="Gene3D" id="1.50.10.150">
    <property type="entry name" value="Voltage-dependent anion channel"/>
    <property type="match status" value="1"/>
</dbReference>
<dbReference type="GO" id="GO:0005886">
    <property type="term" value="C:plasma membrane"/>
    <property type="evidence" value="ECO:0007669"/>
    <property type="project" value="UniProtKB-SubCell"/>
</dbReference>
<dbReference type="InterPro" id="IPR038665">
    <property type="entry name" value="Voltage-dep_anion_channel_sf"/>
</dbReference>
<proteinExistence type="inferred from homology"/>
<evidence type="ECO:0000256" key="7">
    <source>
        <dbReference type="ARBA" id="ARBA00023136"/>
    </source>
</evidence>
<dbReference type="AlphaFoldDB" id="A0A8H4R2E3"/>
<dbReference type="Pfam" id="PF03595">
    <property type="entry name" value="SLAC1"/>
    <property type="match status" value="1"/>
</dbReference>